<dbReference type="EnsemblProtists" id="PYU1_T005641">
    <property type="protein sequence ID" value="PYU1_T005641"/>
    <property type="gene ID" value="PYU1_G005630"/>
</dbReference>
<reference evidence="4" key="1">
    <citation type="journal article" date="2010" name="Genome Biol.">
        <title>Genome sequence of the necrotrophic plant pathogen Pythium ultimum reveals original pathogenicity mechanisms and effector repertoire.</title>
        <authorList>
            <person name="Levesque C.A."/>
            <person name="Brouwer H."/>
            <person name="Cano L."/>
            <person name="Hamilton J.P."/>
            <person name="Holt C."/>
            <person name="Huitema E."/>
            <person name="Raffaele S."/>
            <person name="Robideau G.P."/>
            <person name="Thines M."/>
            <person name="Win J."/>
            <person name="Zerillo M.M."/>
            <person name="Beakes G.W."/>
            <person name="Boore J.L."/>
            <person name="Busam D."/>
            <person name="Dumas B."/>
            <person name="Ferriera S."/>
            <person name="Fuerstenberg S.I."/>
            <person name="Gachon C.M."/>
            <person name="Gaulin E."/>
            <person name="Govers F."/>
            <person name="Grenville-Briggs L."/>
            <person name="Horner N."/>
            <person name="Hostetler J."/>
            <person name="Jiang R.H."/>
            <person name="Johnson J."/>
            <person name="Krajaejun T."/>
            <person name="Lin H."/>
            <person name="Meijer H.J."/>
            <person name="Moore B."/>
            <person name="Morris P."/>
            <person name="Phuntmart V."/>
            <person name="Puiu D."/>
            <person name="Shetty J."/>
            <person name="Stajich J.E."/>
            <person name="Tripathy S."/>
            <person name="Wawra S."/>
            <person name="van West P."/>
            <person name="Whitty B.R."/>
            <person name="Coutinho P.M."/>
            <person name="Henrissat B."/>
            <person name="Martin F."/>
            <person name="Thomas P.D."/>
            <person name="Tyler B.M."/>
            <person name="De Vries R.P."/>
            <person name="Kamoun S."/>
            <person name="Yandell M."/>
            <person name="Tisserat N."/>
            <person name="Buell C.R."/>
        </authorList>
    </citation>
    <scope>NUCLEOTIDE SEQUENCE</scope>
    <source>
        <strain evidence="4">DAOM:BR144</strain>
    </source>
</reference>
<evidence type="ECO:0000256" key="2">
    <source>
        <dbReference type="SAM" id="MobiDB-lite"/>
    </source>
</evidence>
<evidence type="ECO:0000313" key="4">
    <source>
        <dbReference type="Proteomes" id="UP000019132"/>
    </source>
</evidence>
<feature type="region of interest" description="Disordered" evidence="2">
    <location>
        <begin position="1"/>
        <end position="22"/>
    </location>
</feature>
<organism evidence="3 4">
    <name type="scientific">Globisporangium ultimum (strain ATCC 200006 / CBS 805.95 / DAOM BR144)</name>
    <name type="common">Pythium ultimum</name>
    <dbReference type="NCBI Taxonomy" id="431595"/>
    <lineage>
        <taxon>Eukaryota</taxon>
        <taxon>Sar</taxon>
        <taxon>Stramenopiles</taxon>
        <taxon>Oomycota</taxon>
        <taxon>Peronosporomycetes</taxon>
        <taxon>Pythiales</taxon>
        <taxon>Pythiaceae</taxon>
        <taxon>Globisporangium</taxon>
    </lineage>
</organism>
<dbReference type="InParanoid" id="K3WKZ9"/>
<dbReference type="OMA" id="MKQWYDH"/>
<dbReference type="EMBL" id="GL376573">
    <property type="status" value="NOT_ANNOTATED_CDS"/>
    <property type="molecule type" value="Genomic_DNA"/>
</dbReference>
<evidence type="ECO:0000313" key="3">
    <source>
        <dbReference type="EnsemblProtists" id="PYU1_T005641"/>
    </source>
</evidence>
<sequence>MDTETLAVAPSSPRSTVAPAATNSSDAFQAEFAELYASKIAHKRHGDSSLQASLSALETLQKEYVDKQVKQNLLDKIIQIETTEELQAAIAAPTQVHAVYQHSEQELEGALQERKRWLQRIEATVREIEREKHNVVQQDFARPAFENELERLTNEWKELQKQNAQRKAAIQMATSVMINDEDDCTRVLDQQTQSIQELMEKQKQLVLMFASSIGMRLQDKKLDINAQVQQTQQKITSLAKKNDMRSKDIAAKQREEDFFTLQRMKQWYEDMKRISAQILGLEISHISNEFMETPCEYATSR</sequence>
<reference evidence="3" key="3">
    <citation type="submission" date="2015-02" db="UniProtKB">
        <authorList>
            <consortium name="EnsemblProtists"/>
        </authorList>
    </citation>
    <scope>IDENTIFICATION</scope>
    <source>
        <strain evidence="3">DAOM BR144</strain>
    </source>
</reference>
<dbReference type="VEuPathDB" id="FungiDB:PYU1_G005630"/>
<dbReference type="AlphaFoldDB" id="K3WKZ9"/>
<dbReference type="HOGENOM" id="CLU_856550_0_0_1"/>
<reference evidence="4" key="2">
    <citation type="submission" date="2010-04" db="EMBL/GenBank/DDBJ databases">
        <authorList>
            <person name="Buell R."/>
            <person name="Hamilton J."/>
            <person name="Hostetler J."/>
        </authorList>
    </citation>
    <scope>NUCLEOTIDE SEQUENCE [LARGE SCALE GENOMIC DNA]</scope>
    <source>
        <strain evidence="4">DAOM:BR144</strain>
    </source>
</reference>
<protein>
    <submittedName>
        <fullName evidence="3">Uncharacterized protein</fullName>
    </submittedName>
</protein>
<dbReference type="Proteomes" id="UP000019132">
    <property type="component" value="Unassembled WGS sequence"/>
</dbReference>
<proteinExistence type="predicted"/>
<accession>K3WKZ9</accession>
<feature type="coiled-coil region" evidence="1">
    <location>
        <begin position="100"/>
        <end position="169"/>
    </location>
</feature>
<dbReference type="eggNOG" id="ENOG502S043">
    <property type="taxonomic scope" value="Eukaryota"/>
</dbReference>
<name>K3WKZ9_GLOUD</name>
<evidence type="ECO:0000256" key="1">
    <source>
        <dbReference type="SAM" id="Coils"/>
    </source>
</evidence>
<keyword evidence="1" id="KW-0175">Coiled coil</keyword>
<keyword evidence="4" id="KW-1185">Reference proteome</keyword>